<dbReference type="InterPro" id="IPR023323">
    <property type="entry name" value="Tex-like_dom_sf"/>
</dbReference>
<dbReference type="SUPFAM" id="SSF47781">
    <property type="entry name" value="RuvA domain 2-like"/>
    <property type="match status" value="2"/>
</dbReference>
<dbReference type="EMBL" id="CAACVI010000012">
    <property type="protein sequence ID" value="VEN73750.1"/>
    <property type="molecule type" value="Genomic_DNA"/>
</dbReference>
<dbReference type="Pfam" id="PF12836">
    <property type="entry name" value="HHH_3"/>
    <property type="match status" value="1"/>
</dbReference>
<accession>A0A484HET8</accession>
<dbReference type="SUPFAM" id="SSF53098">
    <property type="entry name" value="Ribonuclease H-like"/>
    <property type="match status" value="1"/>
</dbReference>
<dbReference type="InterPro" id="IPR010994">
    <property type="entry name" value="RuvA_2-like"/>
</dbReference>
<protein>
    <recommendedName>
        <fullName evidence="2">S1 motif domain-containing protein</fullName>
    </recommendedName>
</protein>
<proteinExistence type="predicted"/>
<evidence type="ECO:0000256" key="1">
    <source>
        <dbReference type="SAM" id="MobiDB-lite"/>
    </source>
</evidence>
<dbReference type="InterPro" id="IPR003029">
    <property type="entry name" value="S1_domain"/>
</dbReference>
<dbReference type="AlphaFoldDB" id="A0A484HET8"/>
<reference evidence="3" key="1">
    <citation type="submission" date="2019-01" db="EMBL/GenBank/DDBJ databases">
        <authorList>
            <consortium name="Genoscope - CEA"/>
            <person name="William W."/>
        </authorList>
    </citation>
    <scope>NUCLEOTIDE SEQUENCE</scope>
    <source>
        <strain evidence="3">CR-1</strain>
    </source>
</reference>
<feature type="region of interest" description="Disordered" evidence="1">
    <location>
        <begin position="710"/>
        <end position="766"/>
    </location>
</feature>
<dbReference type="CDD" id="cd05685">
    <property type="entry name" value="S1_Tex"/>
    <property type="match status" value="1"/>
</dbReference>
<dbReference type="InterPro" id="IPR050437">
    <property type="entry name" value="Ribos_protein_bS1-like"/>
</dbReference>
<dbReference type="GO" id="GO:0003729">
    <property type="term" value="F:mRNA binding"/>
    <property type="evidence" value="ECO:0007669"/>
    <property type="project" value="TreeGrafter"/>
</dbReference>
<dbReference type="FunFam" id="2.40.50.140:FF:000051">
    <property type="entry name" value="RNA-binding transcriptional accessory protein"/>
    <property type="match status" value="1"/>
</dbReference>
<sequence length="766" mass="83947">MVREMTKPNFTPRVARDLDIGESQVSAVLSLIAEGATVPFIARYRKEASGSLDEVAVAAIRDRAGQLKELEDMREMVVKSLEKNGHLTEDLKQKVLGAETAAALSDIYLPYRPKRRTRALLAKEKGLEPLALAILEQKGMDPLKEAEAFSGPGKKAATVQEALDGSRDIIAEIINEDETARARIRDLFLKKASVQCRAARGVEENVSKFRDYFDFEEPLARIPSHRALAIRRGENEKALLVKIAPDDEAALGILNGLFVKGDGPDSGQVALAVKDAHRRLLSRSMETEARAHSKEKADREAIRIFAENLRHLLLAPPLGPKRVMGIDPGFRTGCKLVCLDRQGKLLHHDVVFLHGSEKKAGAEAKKIKRLAETFQTEAIAVGNGTAGRETQDFIRKIEFKTPVHTVMVNESGASVYSASKVAREEFPDLDLTVRGAAAIGRRLMDPLAELVKIDPKSIGVGQYQHDVDQNALKKSLDDVVESCVNSVGVDVNRASAQLLSYVSGLSRSIVQNIVAFREENGPFPSRKNLLDVPRLGPKAFEQSAGFLRITGGENPLDASAVHPESYPIVEKMARDMDAAPADIMRDPDLRRQVDIARYVTDQIGLPTLTDIMAELEKPGRDPREKFEEFAFAEGIEKPSDLRPGMRLPGVVSNVTAFGAFVDIGVHEDGLVHISQMADRFVKDPAEIVKTAQKVTVTVLDVDLERNRISLSMKSGKPDSSKAPLKKGKNPPQRKPAPKKAGGRDRAKPKFTGSLADAFIKSGLKKK</sequence>
<dbReference type="InterPro" id="IPR023319">
    <property type="entry name" value="Tex-like_HTH_dom_sf"/>
</dbReference>
<evidence type="ECO:0000313" key="3">
    <source>
        <dbReference type="EMBL" id="VEN73750.1"/>
    </source>
</evidence>
<dbReference type="InterPro" id="IPR037027">
    <property type="entry name" value="YqgF/RNaseH-like_dom_sf"/>
</dbReference>
<dbReference type="SMART" id="SM00732">
    <property type="entry name" value="YqgFc"/>
    <property type="match status" value="1"/>
</dbReference>
<dbReference type="Pfam" id="PF22706">
    <property type="entry name" value="Tex_central_region"/>
    <property type="match status" value="1"/>
</dbReference>
<dbReference type="SUPFAM" id="SSF158832">
    <property type="entry name" value="Tex N-terminal region-like"/>
    <property type="match status" value="1"/>
</dbReference>
<dbReference type="PANTHER" id="PTHR10724:SF10">
    <property type="entry name" value="S1 RNA-BINDING DOMAIN-CONTAINING PROTEIN 1"/>
    <property type="match status" value="1"/>
</dbReference>
<dbReference type="Gene3D" id="1.10.10.650">
    <property type="entry name" value="RuvA domain 2-like"/>
    <property type="match status" value="1"/>
</dbReference>
<dbReference type="InterPro" id="IPR041692">
    <property type="entry name" value="HHH_9"/>
</dbReference>
<dbReference type="InterPro" id="IPR044146">
    <property type="entry name" value="S1_Tex"/>
</dbReference>
<dbReference type="GO" id="GO:0006412">
    <property type="term" value="P:translation"/>
    <property type="evidence" value="ECO:0007669"/>
    <property type="project" value="TreeGrafter"/>
</dbReference>
<name>A0A484HET8_9BACT</name>
<dbReference type="SUPFAM" id="SSF50249">
    <property type="entry name" value="Nucleic acid-binding proteins"/>
    <property type="match status" value="1"/>
</dbReference>
<feature type="domain" description="S1 motif" evidence="2">
    <location>
        <begin position="644"/>
        <end position="713"/>
    </location>
</feature>
<dbReference type="Pfam" id="PF16921">
    <property type="entry name" value="Tex_YqgF"/>
    <property type="match status" value="1"/>
</dbReference>
<dbReference type="InterPro" id="IPR055179">
    <property type="entry name" value="Tex-like_central_region"/>
</dbReference>
<dbReference type="FunFam" id="1.10.10.650:FF:000001">
    <property type="entry name" value="S1 RNA-binding domain 1"/>
    <property type="match status" value="1"/>
</dbReference>
<dbReference type="FunFam" id="1.10.150.310:FF:000001">
    <property type="entry name" value="RNA-binding transcriptional accessory protein"/>
    <property type="match status" value="1"/>
</dbReference>
<dbReference type="InterPro" id="IPR012340">
    <property type="entry name" value="NA-bd_OB-fold"/>
</dbReference>
<dbReference type="Gene3D" id="2.40.50.140">
    <property type="entry name" value="Nucleic acid-binding proteins"/>
    <property type="match status" value="1"/>
</dbReference>
<dbReference type="InterPro" id="IPR018974">
    <property type="entry name" value="Tex-like_N"/>
</dbReference>
<dbReference type="Pfam" id="PF00575">
    <property type="entry name" value="S1"/>
    <property type="match status" value="1"/>
</dbReference>
<dbReference type="Gene3D" id="1.10.3500.10">
    <property type="entry name" value="Tex N-terminal region-like"/>
    <property type="match status" value="1"/>
</dbReference>
<dbReference type="FunFam" id="3.30.420.140:FF:000001">
    <property type="entry name" value="RNA-binding transcriptional accessory protein"/>
    <property type="match status" value="1"/>
</dbReference>
<dbReference type="Pfam" id="PF09371">
    <property type="entry name" value="Tex_N"/>
    <property type="match status" value="1"/>
</dbReference>
<dbReference type="GO" id="GO:0006139">
    <property type="term" value="P:nucleobase-containing compound metabolic process"/>
    <property type="evidence" value="ECO:0007669"/>
    <property type="project" value="InterPro"/>
</dbReference>
<evidence type="ECO:0000259" key="2">
    <source>
        <dbReference type="PROSITE" id="PS50126"/>
    </source>
</evidence>
<dbReference type="PANTHER" id="PTHR10724">
    <property type="entry name" value="30S RIBOSOMAL PROTEIN S1"/>
    <property type="match status" value="1"/>
</dbReference>
<dbReference type="Pfam" id="PF17674">
    <property type="entry name" value="HHH_9"/>
    <property type="match status" value="1"/>
</dbReference>
<dbReference type="InterPro" id="IPR006641">
    <property type="entry name" value="YqgF/RNaseH-like_dom"/>
</dbReference>
<dbReference type="InterPro" id="IPR012337">
    <property type="entry name" value="RNaseH-like_sf"/>
</dbReference>
<dbReference type="GO" id="GO:0005737">
    <property type="term" value="C:cytoplasm"/>
    <property type="evidence" value="ECO:0007669"/>
    <property type="project" value="UniProtKB-ARBA"/>
</dbReference>
<dbReference type="Gene3D" id="1.10.150.310">
    <property type="entry name" value="Tex RuvX-like domain-like"/>
    <property type="match status" value="1"/>
</dbReference>
<gene>
    <name evidence="3" type="ORF">EPICR_20219</name>
</gene>
<dbReference type="GO" id="GO:0003735">
    <property type="term" value="F:structural constituent of ribosome"/>
    <property type="evidence" value="ECO:0007669"/>
    <property type="project" value="TreeGrafter"/>
</dbReference>
<dbReference type="PROSITE" id="PS50126">
    <property type="entry name" value="S1"/>
    <property type="match status" value="1"/>
</dbReference>
<dbReference type="InterPro" id="IPR032639">
    <property type="entry name" value="Tex_YqgF"/>
</dbReference>
<organism evidence="3">
    <name type="scientific">uncultured Desulfobacteraceae bacterium</name>
    <dbReference type="NCBI Taxonomy" id="218296"/>
    <lineage>
        <taxon>Bacteria</taxon>
        <taxon>Pseudomonadati</taxon>
        <taxon>Thermodesulfobacteriota</taxon>
        <taxon>Desulfobacteria</taxon>
        <taxon>Desulfobacterales</taxon>
        <taxon>Desulfobacteraceae</taxon>
        <taxon>environmental samples</taxon>
    </lineage>
</organism>
<dbReference type="SMART" id="SM00316">
    <property type="entry name" value="S1"/>
    <property type="match status" value="1"/>
</dbReference>
<dbReference type="Gene3D" id="3.30.420.140">
    <property type="entry name" value="YqgF/RNase H-like domain"/>
    <property type="match status" value="1"/>
</dbReference>